<dbReference type="OrthoDB" id="1929706at2"/>
<keyword evidence="1" id="KW-0472">Membrane</keyword>
<keyword evidence="5" id="KW-1185">Reference proteome</keyword>
<evidence type="ECO:0000313" key="4">
    <source>
        <dbReference type="Proteomes" id="UP000433575"/>
    </source>
</evidence>
<dbReference type="AlphaFoldDB" id="A0A6N7SBH0"/>
<keyword evidence="1" id="KW-0812">Transmembrane</keyword>
<comment type="caution">
    <text evidence="2">The sequence shown here is derived from an EMBL/GenBank/DDBJ whole genome shotgun (WGS) entry which is preliminary data.</text>
</comment>
<reference evidence="4 5" key="1">
    <citation type="journal article" date="2019" name="Nat. Med.">
        <title>A library of human gut bacterial isolates paired with longitudinal multiomics data enables mechanistic microbiome research.</title>
        <authorList>
            <person name="Poyet M."/>
            <person name="Groussin M."/>
            <person name="Gibbons S.M."/>
            <person name="Avila-Pacheco J."/>
            <person name="Jiang X."/>
            <person name="Kearney S.M."/>
            <person name="Perrotta A.R."/>
            <person name="Berdy B."/>
            <person name="Zhao S."/>
            <person name="Lieberman T.D."/>
            <person name="Swanson P.K."/>
            <person name="Smith M."/>
            <person name="Roesemann S."/>
            <person name="Alexander J.E."/>
            <person name="Rich S.A."/>
            <person name="Livny J."/>
            <person name="Vlamakis H."/>
            <person name="Clish C."/>
            <person name="Bullock K."/>
            <person name="Deik A."/>
            <person name="Scott J."/>
            <person name="Pierce K.A."/>
            <person name="Xavier R.J."/>
            <person name="Alm E.J."/>
        </authorList>
    </citation>
    <scope>NUCLEOTIDE SEQUENCE [LARGE SCALE GENOMIC DNA]</scope>
    <source>
        <strain evidence="2 4">BIOML-A4</strain>
        <strain evidence="3 5">BIOML-A5</strain>
    </source>
</reference>
<feature type="transmembrane region" description="Helical" evidence="1">
    <location>
        <begin position="56"/>
        <end position="76"/>
    </location>
</feature>
<name>A0A6N7SBH0_9FIRM</name>
<evidence type="ECO:0000313" key="3">
    <source>
        <dbReference type="EMBL" id="MSC35030.1"/>
    </source>
</evidence>
<dbReference type="RefSeq" id="WP_154240586.1">
    <property type="nucleotide sequence ID" value="NZ_CALJPI010000301.1"/>
</dbReference>
<feature type="transmembrane region" description="Helical" evidence="1">
    <location>
        <begin position="135"/>
        <end position="155"/>
    </location>
</feature>
<feature type="transmembrane region" description="Helical" evidence="1">
    <location>
        <begin position="26"/>
        <end position="44"/>
    </location>
</feature>
<feature type="transmembrane region" description="Helical" evidence="1">
    <location>
        <begin position="109"/>
        <end position="129"/>
    </location>
</feature>
<organism evidence="2 4">
    <name type="scientific">Holdemania massiliensis</name>
    <dbReference type="NCBI Taxonomy" id="1468449"/>
    <lineage>
        <taxon>Bacteria</taxon>
        <taxon>Bacillati</taxon>
        <taxon>Bacillota</taxon>
        <taxon>Erysipelotrichia</taxon>
        <taxon>Erysipelotrichales</taxon>
        <taxon>Erysipelotrichaceae</taxon>
        <taxon>Holdemania</taxon>
    </lineage>
</organism>
<evidence type="ECO:0000313" key="2">
    <source>
        <dbReference type="EMBL" id="MSA91253.1"/>
    </source>
</evidence>
<protein>
    <recommendedName>
        <fullName evidence="6">DUF2178 domain-containing protein</fullName>
    </recommendedName>
</protein>
<evidence type="ECO:0000313" key="5">
    <source>
        <dbReference type="Proteomes" id="UP000480929"/>
    </source>
</evidence>
<accession>A0A6N7SBH0</accession>
<proteinExistence type="predicted"/>
<evidence type="ECO:0000256" key="1">
    <source>
        <dbReference type="SAM" id="Phobius"/>
    </source>
</evidence>
<keyword evidence="1" id="KW-1133">Transmembrane helix</keyword>
<dbReference type="InterPro" id="IPR019235">
    <property type="entry name" value="DUF2178_TM"/>
</dbReference>
<dbReference type="EMBL" id="WKPI01000052">
    <property type="protein sequence ID" value="MSC35030.1"/>
    <property type="molecule type" value="Genomic_DNA"/>
</dbReference>
<evidence type="ECO:0008006" key="6">
    <source>
        <dbReference type="Google" id="ProtNLM"/>
    </source>
</evidence>
<dbReference type="Pfam" id="PF09946">
    <property type="entry name" value="DUF2178"/>
    <property type="match status" value="1"/>
</dbReference>
<dbReference type="Proteomes" id="UP000433575">
    <property type="component" value="Unassembled WGS sequence"/>
</dbReference>
<dbReference type="EMBL" id="WKPJ01000049">
    <property type="protein sequence ID" value="MSA91253.1"/>
    <property type="molecule type" value="Genomic_DNA"/>
</dbReference>
<gene>
    <name evidence="3" type="ORF">GKD88_18090</name>
    <name evidence="2" type="ORF">GKE08_18180</name>
</gene>
<sequence length="159" mass="17752">MLVKVLSQALLSDAEYEKIVKNRRNLSILGVMLGIVVIVIASLWKPSGELEFASFLKGVYMGTGTGLVIIGAFDVYKKMKLLKNPEQLKRSKIQEKDERQALIGMKTSASTLMIMMGLEYFALLLSGMFNSTVFFTLLAVLVVLLVVMIGCKTYYSRRI</sequence>
<dbReference type="Proteomes" id="UP000480929">
    <property type="component" value="Unassembled WGS sequence"/>
</dbReference>